<evidence type="ECO:0000313" key="4">
    <source>
        <dbReference type="Proteomes" id="UP000297245"/>
    </source>
</evidence>
<dbReference type="Proteomes" id="UP000297245">
    <property type="component" value="Unassembled WGS sequence"/>
</dbReference>
<feature type="domain" description="DUF6535" evidence="2">
    <location>
        <begin position="59"/>
        <end position="230"/>
    </location>
</feature>
<proteinExistence type="predicted"/>
<reference evidence="3 4" key="1">
    <citation type="journal article" date="2019" name="Nat. Ecol. Evol.">
        <title>Megaphylogeny resolves global patterns of mushroom evolution.</title>
        <authorList>
            <person name="Varga T."/>
            <person name="Krizsan K."/>
            <person name="Foldi C."/>
            <person name="Dima B."/>
            <person name="Sanchez-Garcia M."/>
            <person name="Sanchez-Ramirez S."/>
            <person name="Szollosi G.J."/>
            <person name="Szarkandi J.G."/>
            <person name="Papp V."/>
            <person name="Albert L."/>
            <person name="Andreopoulos W."/>
            <person name="Angelini C."/>
            <person name="Antonin V."/>
            <person name="Barry K.W."/>
            <person name="Bougher N.L."/>
            <person name="Buchanan P."/>
            <person name="Buyck B."/>
            <person name="Bense V."/>
            <person name="Catcheside P."/>
            <person name="Chovatia M."/>
            <person name="Cooper J."/>
            <person name="Damon W."/>
            <person name="Desjardin D."/>
            <person name="Finy P."/>
            <person name="Geml J."/>
            <person name="Haridas S."/>
            <person name="Hughes K."/>
            <person name="Justo A."/>
            <person name="Karasinski D."/>
            <person name="Kautmanova I."/>
            <person name="Kiss B."/>
            <person name="Kocsube S."/>
            <person name="Kotiranta H."/>
            <person name="LaButti K.M."/>
            <person name="Lechner B.E."/>
            <person name="Liimatainen K."/>
            <person name="Lipzen A."/>
            <person name="Lukacs Z."/>
            <person name="Mihaltcheva S."/>
            <person name="Morgado L.N."/>
            <person name="Niskanen T."/>
            <person name="Noordeloos M.E."/>
            <person name="Ohm R.A."/>
            <person name="Ortiz-Santana B."/>
            <person name="Ovrebo C."/>
            <person name="Racz N."/>
            <person name="Riley R."/>
            <person name="Savchenko A."/>
            <person name="Shiryaev A."/>
            <person name="Soop K."/>
            <person name="Spirin V."/>
            <person name="Szebenyi C."/>
            <person name="Tomsovsky M."/>
            <person name="Tulloss R.E."/>
            <person name="Uehling J."/>
            <person name="Grigoriev I.V."/>
            <person name="Vagvolgyi C."/>
            <person name="Papp T."/>
            <person name="Martin F.M."/>
            <person name="Miettinen O."/>
            <person name="Hibbett D.S."/>
            <person name="Nagy L.G."/>
        </authorList>
    </citation>
    <scope>NUCLEOTIDE SEQUENCE [LARGE SCALE GENOMIC DNA]</scope>
    <source>
        <strain evidence="3 4">CBS 962.96</strain>
    </source>
</reference>
<feature type="transmembrane region" description="Helical" evidence="1">
    <location>
        <begin position="148"/>
        <end position="167"/>
    </location>
</feature>
<dbReference type="AlphaFoldDB" id="A0A4S8L5P8"/>
<name>A0A4S8L5P8_DENBC</name>
<feature type="transmembrane region" description="Helical" evidence="1">
    <location>
        <begin position="236"/>
        <end position="262"/>
    </location>
</feature>
<keyword evidence="1" id="KW-1133">Transmembrane helix</keyword>
<dbReference type="Pfam" id="PF20153">
    <property type="entry name" value="DUF6535"/>
    <property type="match status" value="1"/>
</dbReference>
<feature type="transmembrane region" description="Helical" evidence="1">
    <location>
        <begin position="209"/>
        <end position="230"/>
    </location>
</feature>
<organism evidence="3 4">
    <name type="scientific">Dendrothele bispora (strain CBS 962.96)</name>
    <dbReference type="NCBI Taxonomy" id="1314807"/>
    <lineage>
        <taxon>Eukaryota</taxon>
        <taxon>Fungi</taxon>
        <taxon>Dikarya</taxon>
        <taxon>Basidiomycota</taxon>
        <taxon>Agaricomycotina</taxon>
        <taxon>Agaricomycetes</taxon>
        <taxon>Agaricomycetidae</taxon>
        <taxon>Agaricales</taxon>
        <taxon>Agaricales incertae sedis</taxon>
        <taxon>Dendrothele</taxon>
    </lineage>
</organism>
<evidence type="ECO:0000259" key="2">
    <source>
        <dbReference type="Pfam" id="PF20153"/>
    </source>
</evidence>
<dbReference type="EMBL" id="ML179633">
    <property type="protein sequence ID" value="THU83944.1"/>
    <property type="molecule type" value="Genomic_DNA"/>
</dbReference>
<sequence length="934" mass="106913">MTSLRWLKKIIRLPPLPSPTVTDLETFTSFYTAPEDSPGPGLFEPFKPTADDEAFAKLWKVYVDQAKEYDEGLLKEWKADMEVLLIFSALFSASLTAFIIESYKTLQGDPAQNTVALLSRISQQLDGTSSFEPLMPFEPSTTSVVCNMMWFLSLTLALACSLLATFVQQWARDFIHKISLKPSPVRQARVIAFLYFGLRDFRLHTFVDVIPILLHISLFFFFGGLVAFLLPVNTALTLVMGAILLSFSMVYIVLTVLPLFYLSSPYRTPLSGVLWRFVNAFNGRLSQYHSLSSHDKTLTEAILEKSAAKTPERTERDRQALIHAIKLSTDDDELLPFIEAIPESLYDSGQNKIRRGNLKLFIPLLDSVEPDVNIWSRIAQFMSKSGYWLDNFQSRSSLACSRAVWTLVRASVDRGYIKQTNDFNLLIKSMPLLLKFVNPALSSDLFFALTILGVQWMNQIHSGQLPSDEIPQYLELTVGAFKTLSLHADTLSPISDGNLDILFKTLYNPQPSKERLEYILQSVENKEWHVIQIRILHRYLSLSQSSFTSSGVLPQKFEEICDAIYPRSKDSLDTLGSDMSRLPNTSNLLFEFKRHVDHNTFELSDTTDILMKQYLKLYFCTTKPLCSPEQSQECQRIFLWYFHELHSGDPLHNFKVHDLKHIGKCILGQIRDRPDDVEQSKMSLRVASELLCASPEGAPRVLRVTNDFFPKMFSVLHIASLSLAFKGIEKYSFFKTLLDLLICMRLRPPPRSSYQTLPQESLKQTQVELAQDYLLQQYPCLDNLDSESYRDTLAVAIVSRYIHLCCEYKVPSYCIGALWSLRPWTDWIGINVHEAIQALFARSIAELLRTVAEGHSKPEVLLLVMYNTLIFLRGSWELHWITSQASAGILVDAISQYWESVESIRIPEEYEHWKRFGELVKERFLLNRSRKVVC</sequence>
<evidence type="ECO:0000256" key="1">
    <source>
        <dbReference type="SAM" id="Phobius"/>
    </source>
</evidence>
<protein>
    <recommendedName>
        <fullName evidence="2">DUF6535 domain-containing protein</fullName>
    </recommendedName>
</protein>
<dbReference type="OrthoDB" id="3130098at2759"/>
<keyword evidence="1" id="KW-0812">Transmembrane</keyword>
<evidence type="ECO:0000313" key="3">
    <source>
        <dbReference type="EMBL" id="THU83944.1"/>
    </source>
</evidence>
<keyword evidence="1" id="KW-0472">Membrane</keyword>
<keyword evidence="4" id="KW-1185">Reference proteome</keyword>
<accession>A0A4S8L5P8</accession>
<gene>
    <name evidence="3" type="ORF">K435DRAFT_733701</name>
</gene>
<dbReference type="InterPro" id="IPR045338">
    <property type="entry name" value="DUF6535"/>
</dbReference>